<evidence type="ECO:0000313" key="2">
    <source>
        <dbReference type="Proteomes" id="UP000284706"/>
    </source>
</evidence>
<protein>
    <submittedName>
        <fullName evidence="1">Uncharacterized protein</fullName>
    </submittedName>
</protein>
<dbReference type="AlphaFoldDB" id="A0A409X689"/>
<organism evidence="1 2">
    <name type="scientific">Gymnopilus dilepis</name>
    <dbReference type="NCBI Taxonomy" id="231916"/>
    <lineage>
        <taxon>Eukaryota</taxon>
        <taxon>Fungi</taxon>
        <taxon>Dikarya</taxon>
        <taxon>Basidiomycota</taxon>
        <taxon>Agaricomycotina</taxon>
        <taxon>Agaricomycetes</taxon>
        <taxon>Agaricomycetidae</taxon>
        <taxon>Agaricales</taxon>
        <taxon>Agaricineae</taxon>
        <taxon>Hymenogastraceae</taxon>
        <taxon>Gymnopilus</taxon>
    </lineage>
</organism>
<comment type="caution">
    <text evidence="1">The sequence shown here is derived from an EMBL/GenBank/DDBJ whole genome shotgun (WGS) entry which is preliminary data.</text>
</comment>
<proteinExistence type="predicted"/>
<accession>A0A409X689</accession>
<gene>
    <name evidence="1" type="ORF">CVT26_007748</name>
</gene>
<evidence type="ECO:0000313" key="1">
    <source>
        <dbReference type="EMBL" id="PPQ86255.1"/>
    </source>
</evidence>
<dbReference type="InParanoid" id="A0A409X689"/>
<name>A0A409X689_9AGAR</name>
<reference evidence="1 2" key="1">
    <citation type="journal article" date="2018" name="Evol. Lett.">
        <title>Horizontal gene cluster transfer increased hallucinogenic mushroom diversity.</title>
        <authorList>
            <person name="Reynolds H.T."/>
            <person name="Vijayakumar V."/>
            <person name="Gluck-Thaler E."/>
            <person name="Korotkin H.B."/>
            <person name="Matheny P.B."/>
            <person name="Slot J.C."/>
        </authorList>
    </citation>
    <scope>NUCLEOTIDE SEQUENCE [LARGE SCALE GENOMIC DNA]</scope>
    <source>
        <strain evidence="1 2">SRW20</strain>
    </source>
</reference>
<sequence length="176" mass="20383">MRWKEGRTESRCSWVLGPSQALEGTARIKWSCFREELDDELMKGRLKPNNLVNLIAEKKAETYALRRSVRSSNLTVRVQFCKIEHCMSSISSAYVSHLEMFLSADVIIPVATEEKLRRWRVSWIAQMTVTEGSDEKSMRVWRLAVAVSRVTTSEKVFRNRASINCFGLIWNRPPEK</sequence>
<keyword evidence="2" id="KW-1185">Reference proteome</keyword>
<dbReference type="Proteomes" id="UP000284706">
    <property type="component" value="Unassembled WGS sequence"/>
</dbReference>
<dbReference type="EMBL" id="NHYE01004113">
    <property type="protein sequence ID" value="PPQ86255.1"/>
    <property type="molecule type" value="Genomic_DNA"/>
</dbReference>